<evidence type="ECO:0000256" key="3">
    <source>
        <dbReference type="ARBA" id="ARBA00022723"/>
    </source>
</evidence>
<dbReference type="SUPFAM" id="SSF55021">
    <property type="entry name" value="ACT-like"/>
    <property type="match status" value="1"/>
</dbReference>
<keyword evidence="3 7" id="KW-0479">Metal-binding</keyword>
<feature type="domain" description="Ribbon-helix-helix protein CopG" evidence="8">
    <location>
        <begin position="5"/>
        <end position="40"/>
    </location>
</feature>
<dbReference type="Pfam" id="PF08753">
    <property type="entry name" value="NikR_C"/>
    <property type="match status" value="1"/>
</dbReference>
<evidence type="ECO:0000256" key="1">
    <source>
        <dbReference type="ARBA" id="ARBA00008478"/>
    </source>
</evidence>
<dbReference type="SUPFAM" id="SSF47598">
    <property type="entry name" value="Ribbon-helix-helix"/>
    <property type="match status" value="1"/>
</dbReference>
<evidence type="ECO:0000256" key="5">
    <source>
        <dbReference type="ARBA" id="ARBA00023125"/>
    </source>
</evidence>
<evidence type="ECO:0000313" key="10">
    <source>
        <dbReference type="EMBL" id="HER43799.1"/>
    </source>
</evidence>
<comment type="function">
    <text evidence="7">Transcriptional regulator.</text>
</comment>
<evidence type="ECO:0000256" key="6">
    <source>
        <dbReference type="ARBA" id="ARBA00023163"/>
    </source>
</evidence>
<dbReference type="InterPro" id="IPR013321">
    <property type="entry name" value="Arc_rbn_hlx_hlx"/>
</dbReference>
<comment type="cofactor">
    <cofactor evidence="7">
        <name>Ni(2+)</name>
        <dbReference type="ChEBI" id="CHEBI:49786"/>
    </cofactor>
    <text evidence="7">Binds 1 nickel ion per subunit.</text>
</comment>
<dbReference type="CDD" id="cd22231">
    <property type="entry name" value="RHH_NikR_HicB-like"/>
    <property type="match status" value="1"/>
</dbReference>
<comment type="caution">
    <text evidence="10">The sequence shown here is derived from an EMBL/GenBank/DDBJ whole genome shotgun (WGS) entry which is preliminary data.</text>
</comment>
<dbReference type="GO" id="GO:0003700">
    <property type="term" value="F:DNA-binding transcription factor activity"/>
    <property type="evidence" value="ECO:0007669"/>
    <property type="project" value="UniProtKB-UniRule"/>
</dbReference>
<dbReference type="InterPro" id="IPR002145">
    <property type="entry name" value="CopG"/>
</dbReference>
<dbReference type="InterPro" id="IPR045865">
    <property type="entry name" value="ACT-like_dom_sf"/>
</dbReference>
<feature type="binding site" evidence="7">
    <location>
        <position position="97"/>
    </location>
    <ligand>
        <name>Ni(2+)</name>
        <dbReference type="ChEBI" id="CHEBI:49786"/>
    </ligand>
</feature>
<name>A0A7V2AV72_UNCEI</name>
<evidence type="ECO:0000259" key="8">
    <source>
        <dbReference type="Pfam" id="PF01402"/>
    </source>
</evidence>
<comment type="similarity">
    <text evidence="1 7">Belongs to the transcriptional regulatory CopG/NikR family.</text>
</comment>
<dbReference type="PANTHER" id="PTHR34719:SF2">
    <property type="entry name" value="NICKEL-RESPONSIVE REGULATOR"/>
    <property type="match status" value="1"/>
</dbReference>
<dbReference type="PANTHER" id="PTHR34719">
    <property type="entry name" value="NICKEL-RESPONSIVE REGULATOR"/>
    <property type="match status" value="1"/>
</dbReference>
<dbReference type="GO" id="GO:0016151">
    <property type="term" value="F:nickel cation binding"/>
    <property type="evidence" value="ECO:0007669"/>
    <property type="project" value="UniProtKB-UniRule"/>
</dbReference>
<evidence type="ECO:0000256" key="7">
    <source>
        <dbReference type="HAMAP-Rule" id="MF_00476"/>
    </source>
</evidence>
<keyword evidence="6 7" id="KW-0804">Transcription</keyword>
<dbReference type="Gene3D" id="1.10.1220.10">
    <property type="entry name" value="Met repressor-like"/>
    <property type="match status" value="1"/>
</dbReference>
<dbReference type="InterPro" id="IPR050192">
    <property type="entry name" value="CopG/NikR_regulator"/>
</dbReference>
<dbReference type="NCBIfam" id="NF002815">
    <property type="entry name" value="PRK02967.1"/>
    <property type="match status" value="1"/>
</dbReference>
<feature type="binding site" evidence="7">
    <location>
        <position position="91"/>
    </location>
    <ligand>
        <name>Ni(2+)</name>
        <dbReference type="ChEBI" id="CHEBI:49786"/>
    </ligand>
</feature>
<feature type="binding site" evidence="7">
    <location>
        <position position="89"/>
    </location>
    <ligand>
        <name>Ni(2+)</name>
        <dbReference type="ChEBI" id="CHEBI:49786"/>
    </ligand>
</feature>
<evidence type="ECO:0000256" key="4">
    <source>
        <dbReference type="ARBA" id="ARBA00023015"/>
    </source>
</evidence>
<dbReference type="NCBIfam" id="NF001884">
    <property type="entry name" value="PRK00630.1"/>
    <property type="match status" value="1"/>
</dbReference>
<reference evidence="10" key="1">
    <citation type="journal article" date="2020" name="mSystems">
        <title>Genome- and Community-Level Interaction Insights into Carbon Utilization and Element Cycling Functions of Hydrothermarchaeota in Hydrothermal Sediment.</title>
        <authorList>
            <person name="Zhou Z."/>
            <person name="Liu Y."/>
            <person name="Xu W."/>
            <person name="Pan J."/>
            <person name="Luo Z.H."/>
            <person name="Li M."/>
        </authorList>
    </citation>
    <scope>NUCLEOTIDE SEQUENCE [LARGE SCALE GENOMIC DNA]</scope>
    <source>
        <strain evidence="10">SpSt-1233</strain>
    </source>
</reference>
<dbReference type="NCBIfam" id="NF002169">
    <property type="entry name" value="PRK01002.1"/>
    <property type="match status" value="1"/>
</dbReference>
<dbReference type="GO" id="GO:0010045">
    <property type="term" value="P:response to nickel cation"/>
    <property type="evidence" value="ECO:0007669"/>
    <property type="project" value="InterPro"/>
</dbReference>
<dbReference type="NCBIfam" id="NF003381">
    <property type="entry name" value="PRK04460.1"/>
    <property type="match status" value="1"/>
</dbReference>
<dbReference type="GO" id="GO:0003677">
    <property type="term" value="F:DNA binding"/>
    <property type="evidence" value="ECO:0007669"/>
    <property type="project" value="UniProtKB-KW"/>
</dbReference>
<keyword evidence="2 7" id="KW-0533">Nickel</keyword>
<dbReference type="HAMAP" id="MF_00476">
    <property type="entry name" value="NikR"/>
    <property type="match status" value="1"/>
</dbReference>
<accession>A0A7V2AV72</accession>
<sequence length="137" mass="15405">MSTTRFGVSMEDALLGQLDGMVRDKGYPNRSEAIRDLVRKTIVDDEWDDTSGEIIGVLVIVFDHHRRELSSRLLKKEHDWEGSILSTLHLHLDHDNCLEVKVIRGKAGEVRDFAEELISMKGIKYGTLVRATSGGSL</sequence>
<dbReference type="InterPro" id="IPR010985">
    <property type="entry name" value="Ribbon_hlx_hlx"/>
</dbReference>
<dbReference type="Gene3D" id="3.30.70.1150">
    <property type="entry name" value="ACT-like. Chain A, domain 2"/>
    <property type="match status" value="1"/>
</dbReference>
<evidence type="ECO:0000259" key="9">
    <source>
        <dbReference type="Pfam" id="PF08753"/>
    </source>
</evidence>
<keyword evidence="4 7" id="KW-0805">Transcription regulation</keyword>
<dbReference type="InterPro" id="IPR022988">
    <property type="entry name" value="Ni_resp_reg_NikR"/>
</dbReference>
<feature type="binding site" evidence="7">
    <location>
        <position position="78"/>
    </location>
    <ligand>
        <name>Ni(2+)</name>
        <dbReference type="ChEBI" id="CHEBI:49786"/>
    </ligand>
</feature>
<organism evidence="10">
    <name type="scientific">Eiseniibacteriota bacterium</name>
    <dbReference type="NCBI Taxonomy" id="2212470"/>
    <lineage>
        <taxon>Bacteria</taxon>
        <taxon>Candidatus Eiseniibacteriota</taxon>
    </lineage>
</organism>
<keyword evidence="5 7" id="KW-0238">DNA-binding</keyword>
<protein>
    <recommendedName>
        <fullName evidence="7">Putative nickel-responsive regulator</fullName>
    </recommendedName>
</protein>
<dbReference type="AlphaFoldDB" id="A0A7V2AV72"/>
<dbReference type="InterPro" id="IPR027271">
    <property type="entry name" value="Acetolactate_synth/TF_NikR_C"/>
</dbReference>
<dbReference type="Pfam" id="PF01402">
    <property type="entry name" value="RHH_1"/>
    <property type="match status" value="1"/>
</dbReference>
<dbReference type="EMBL" id="DSEC01000351">
    <property type="protein sequence ID" value="HER43799.1"/>
    <property type="molecule type" value="Genomic_DNA"/>
</dbReference>
<gene>
    <name evidence="10" type="primary">nikR</name>
    <name evidence="10" type="ORF">ENO08_05005</name>
</gene>
<evidence type="ECO:0000256" key="2">
    <source>
        <dbReference type="ARBA" id="ARBA00022596"/>
    </source>
</evidence>
<proteinExistence type="inferred from homology"/>
<dbReference type="InterPro" id="IPR014864">
    <property type="entry name" value="TF_NikR_Ni-bd_C"/>
</dbReference>
<feature type="domain" description="Transcription factor NikR nickel binding C-terminal" evidence="9">
    <location>
        <begin position="55"/>
        <end position="129"/>
    </location>
</feature>
<dbReference type="Proteomes" id="UP000886069">
    <property type="component" value="Unassembled WGS sequence"/>
</dbReference>